<comment type="caution">
    <text evidence="1">The sequence shown here is derived from an EMBL/GenBank/DDBJ whole genome shotgun (WGS) entry which is preliminary data.</text>
</comment>
<dbReference type="AlphaFoldDB" id="A0A2P7SF86"/>
<keyword evidence="2" id="KW-1185">Reference proteome</keyword>
<evidence type="ECO:0000313" key="2">
    <source>
        <dbReference type="Proteomes" id="UP000241229"/>
    </source>
</evidence>
<dbReference type="EMBL" id="PXYK01000008">
    <property type="protein sequence ID" value="PSJ61174.1"/>
    <property type="molecule type" value="Genomic_DNA"/>
</dbReference>
<evidence type="ECO:0008006" key="3">
    <source>
        <dbReference type="Google" id="ProtNLM"/>
    </source>
</evidence>
<accession>A0A2P7SF86</accession>
<organism evidence="1 2">
    <name type="scientific">Kumtagia ephedrae</name>
    <dbReference type="NCBI Taxonomy" id="2116701"/>
    <lineage>
        <taxon>Bacteria</taxon>
        <taxon>Pseudomonadati</taxon>
        <taxon>Pseudomonadota</taxon>
        <taxon>Alphaproteobacteria</taxon>
        <taxon>Hyphomicrobiales</taxon>
        <taxon>Phyllobacteriaceae</taxon>
        <taxon>Kumtagia</taxon>
    </lineage>
</organism>
<gene>
    <name evidence="1" type="ORF">C7I84_10290</name>
</gene>
<dbReference type="Proteomes" id="UP000241229">
    <property type="component" value="Unassembled WGS sequence"/>
</dbReference>
<name>A0A2P7SF86_9HYPH</name>
<dbReference type="OrthoDB" id="7774747at2"/>
<evidence type="ECO:0000313" key="1">
    <source>
        <dbReference type="EMBL" id="PSJ61174.1"/>
    </source>
</evidence>
<reference evidence="1 2" key="1">
    <citation type="submission" date="2018-03" db="EMBL/GenBank/DDBJ databases">
        <title>The draft genome of Mesorhizobium sp. 6GN-30.</title>
        <authorList>
            <person name="Liu L."/>
            <person name="Li L."/>
            <person name="Wang T."/>
            <person name="Zhang X."/>
            <person name="Liang L."/>
        </authorList>
    </citation>
    <scope>NUCLEOTIDE SEQUENCE [LARGE SCALE GENOMIC DNA]</scope>
    <source>
        <strain evidence="1 2">6GN30</strain>
    </source>
</reference>
<sequence>MAQPGFAAFVRQRAARLELELAVHGAGSGRFTVDVSGQPDLIDAFEMACSLGPLDSLVLDCERTATHRTSGGDQER</sequence>
<dbReference type="SUPFAM" id="SSF54975">
    <property type="entry name" value="Acylphosphatase/BLUF domain-like"/>
    <property type="match status" value="1"/>
</dbReference>
<dbReference type="InterPro" id="IPR036046">
    <property type="entry name" value="Acylphosphatase-like_dom_sf"/>
</dbReference>
<protein>
    <recommendedName>
        <fullName evidence="3">Acylphosphatase</fullName>
    </recommendedName>
</protein>
<proteinExistence type="predicted"/>